<accession>A0A0D3CP72</accession>
<evidence type="ECO:0000256" key="1">
    <source>
        <dbReference type="ARBA" id="ARBA00004496"/>
    </source>
</evidence>
<name>A0A0D3CP72_BRAOL</name>
<comment type="subcellular location">
    <subcellularLocation>
        <location evidence="1">Cytoplasm</location>
    </subcellularLocation>
</comment>
<dbReference type="SMART" id="SM00365">
    <property type="entry name" value="LRR_SD22"/>
    <property type="match status" value="4"/>
</dbReference>
<dbReference type="SUPFAM" id="SSF52058">
    <property type="entry name" value="L domain-like"/>
    <property type="match status" value="1"/>
</dbReference>
<evidence type="ECO:0000256" key="2">
    <source>
        <dbReference type="ARBA" id="ARBA00022490"/>
    </source>
</evidence>
<evidence type="ECO:0000256" key="4">
    <source>
        <dbReference type="ARBA" id="ARBA00022737"/>
    </source>
</evidence>
<dbReference type="PANTHER" id="PTHR15454">
    <property type="entry name" value="NISCHARIN RELATED"/>
    <property type="match status" value="1"/>
</dbReference>
<dbReference type="OMA" id="NGEHICH"/>
<dbReference type="InterPro" id="IPR001611">
    <property type="entry name" value="Leu-rich_rpt"/>
</dbReference>
<dbReference type="InterPro" id="IPR032675">
    <property type="entry name" value="LRR_dom_sf"/>
</dbReference>
<dbReference type="STRING" id="109376.A0A0D3CP72"/>
<evidence type="ECO:0000256" key="3">
    <source>
        <dbReference type="ARBA" id="ARBA00022614"/>
    </source>
</evidence>
<dbReference type="Gene3D" id="3.80.10.10">
    <property type="entry name" value="Ribonuclease Inhibitor"/>
    <property type="match status" value="1"/>
</dbReference>
<keyword evidence="7" id="KW-1185">Reference proteome</keyword>
<dbReference type="Proteomes" id="UP000032141">
    <property type="component" value="Chromosome C6"/>
</dbReference>
<feature type="region of interest" description="Disordered" evidence="5">
    <location>
        <begin position="659"/>
        <end position="684"/>
    </location>
</feature>
<dbReference type="GO" id="GO:0005737">
    <property type="term" value="C:cytoplasm"/>
    <property type="evidence" value="ECO:0007669"/>
    <property type="project" value="UniProtKB-SubCell"/>
</dbReference>
<reference evidence="6 7" key="1">
    <citation type="journal article" date="2014" name="Genome Biol.">
        <title>Transcriptome and methylome profiling reveals relics of genome dominance in the mesopolyploid Brassica oleracea.</title>
        <authorList>
            <person name="Parkin I.A."/>
            <person name="Koh C."/>
            <person name="Tang H."/>
            <person name="Robinson S.J."/>
            <person name="Kagale S."/>
            <person name="Clarke W.E."/>
            <person name="Town C.D."/>
            <person name="Nixon J."/>
            <person name="Krishnakumar V."/>
            <person name="Bidwell S.L."/>
            <person name="Denoeud F."/>
            <person name="Belcram H."/>
            <person name="Links M.G."/>
            <person name="Just J."/>
            <person name="Clarke C."/>
            <person name="Bender T."/>
            <person name="Huebert T."/>
            <person name="Mason A.S."/>
            <person name="Pires J.C."/>
            <person name="Barker G."/>
            <person name="Moore J."/>
            <person name="Walley P.G."/>
            <person name="Manoli S."/>
            <person name="Batley J."/>
            <person name="Edwards D."/>
            <person name="Nelson M.N."/>
            <person name="Wang X."/>
            <person name="Paterson A.H."/>
            <person name="King G."/>
            <person name="Bancroft I."/>
            <person name="Chalhoub B."/>
            <person name="Sharpe A.G."/>
        </authorList>
    </citation>
    <scope>NUCLEOTIDE SEQUENCE</scope>
    <source>
        <strain evidence="6 7">cv. TO1000</strain>
    </source>
</reference>
<keyword evidence="4" id="KW-0677">Repeat</keyword>
<dbReference type="Gramene" id="Bo6g014320.1">
    <property type="protein sequence ID" value="Bo6g014320.1"/>
    <property type="gene ID" value="Bo6g014320"/>
</dbReference>
<organism evidence="6 7">
    <name type="scientific">Brassica oleracea var. oleracea</name>
    <dbReference type="NCBI Taxonomy" id="109376"/>
    <lineage>
        <taxon>Eukaryota</taxon>
        <taxon>Viridiplantae</taxon>
        <taxon>Streptophyta</taxon>
        <taxon>Embryophyta</taxon>
        <taxon>Tracheophyta</taxon>
        <taxon>Spermatophyta</taxon>
        <taxon>Magnoliopsida</taxon>
        <taxon>eudicotyledons</taxon>
        <taxon>Gunneridae</taxon>
        <taxon>Pentapetalae</taxon>
        <taxon>rosids</taxon>
        <taxon>malvids</taxon>
        <taxon>Brassicales</taxon>
        <taxon>Brassicaceae</taxon>
        <taxon>Brassiceae</taxon>
        <taxon>Brassica</taxon>
    </lineage>
</organism>
<evidence type="ECO:0000313" key="6">
    <source>
        <dbReference type="EnsemblPlants" id="Bo6g014320.1"/>
    </source>
</evidence>
<reference evidence="6" key="2">
    <citation type="submission" date="2015-03" db="UniProtKB">
        <authorList>
            <consortium name="EnsemblPlants"/>
        </authorList>
    </citation>
    <scope>IDENTIFICATION</scope>
</reference>
<dbReference type="FunFam" id="3.80.10.10:FF:000140">
    <property type="entry name" value="Outer arm dynein light chain 1 protein"/>
    <property type="match status" value="1"/>
</dbReference>
<evidence type="ECO:0000313" key="7">
    <source>
        <dbReference type="Proteomes" id="UP000032141"/>
    </source>
</evidence>
<protein>
    <recommendedName>
        <fullName evidence="8">Serine/threonine-protein kinase 11-interacting protein</fullName>
    </recommendedName>
</protein>
<dbReference type="eggNOG" id="KOG1859">
    <property type="taxonomic scope" value="Eukaryota"/>
</dbReference>
<keyword evidence="2" id="KW-0963">Cytoplasm</keyword>
<keyword evidence="3" id="KW-0433">Leucine-rich repeat</keyword>
<dbReference type="PROSITE" id="PS51450">
    <property type="entry name" value="LRR"/>
    <property type="match status" value="3"/>
</dbReference>
<feature type="region of interest" description="Disordered" evidence="5">
    <location>
        <begin position="513"/>
        <end position="553"/>
    </location>
</feature>
<dbReference type="AlphaFoldDB" id="A0A0D3CP72"/>
<dbReference type="EnsemblPlants" id="Bo6g014320.1">
    <property type="protein sequence ID" value="Bo6g014320.1"/>
    <property type="gene ID" value="Bo6g014320"/>
</dbReference>
<sequence length="1103" mass="124211">RRSSLSVSVINQPWRFLSLHLQNLPLSLPRFRLLNDSPPLLFAFGVCNSIPMAIVTGDRYVEKLQKFLEEETESLLEETMVLKLNPAGLHYIHLRLESLRELERMLSGAPVDYLRAYVSDLGDYRALEQLRRILRILTSVKVVSTLPSPARDPTPLSLIPFGRLKVLELRGCDLSTSPAKGLLDLRHTLEKIICHNSTDALRHVFASRIAEITNSQEWNKLAVVSCSCNRLVLMDESLQLLSAAESLDLSRNKFAKVDNLRRCTKLKHLDLGFNHLRTVSHLSQVSCHLVKLVLRNNALTTLRGIENLKSLEGLDVSYNIISNFLELELLWSLSLLKELWLEGNPVCCARWYRAHVFSYIAIPDGLKLDGKQIGTREFWKRQIIVAHRHSEPASYGFYYPAREEGNEEESCNRKKKMICRLASIDCEEESTYANSDQETVSCDHENKDNIKCDQDADIFGLIRKVENLKKERSVLWLREFKEWMDHSSEDFADVSKDSLGINMEKYCSNARGISRQHSGTRRYSSSSLRASRDKGHRKNLECNGSSVDHKTGMDDMKYVEGNETQTMTSDISSLGLQATNQSQEFASVEPNNLFSTAPSGEKLAENGNASTLDIGQDIMGSFSSTYPGSPPHYQKDVLHRRQNLVEEILQLSADSYSVASSDSTSSCSEDDNYDSESEYSNHENSRLTDLLYVNRLREEIPGCEPKVTSSLDSQPENGSSIIESLRTGGSMKENTSSSLSELHNGEHICHLVETKKSIRKPIKRYVSFQKEESCITNAEASLSSDADICFSGSDHLQESSLSMMCSSSNSNSRYLGTDRTHEGKGDSVEEYFSAKLADSSSQETCRTYMSCDFILQKGSTYKQREAVLLLSTLNKLYVLLVGVSATYQGSTLSVLCSHEISELQDVSVGLGLQLVRLRFFEDAEYIFVTKCIEKTTDLLNIIQVFDSQDSKCSLGSLENIQVDLFEKEICGGLKLSIFQYNILQFQSCTLGEALWRWRSLFVAGGRLFICNEDLAQLSSQRAYSSSAPYFSLDSCCSISDISETIVQSQGRVVSLKIKETRRVDSVIWKLKWCCTEKALKFVTLVKALHPDSAQCPLAVSYRR</sequence>
<evidence type="ECO:0000256" key="5">
    <source>
        <dbReference type="SAM" id="MobiDB-lite"/>
    </source>
</evidence>
<feature type="compositionally biased region" description="Acidic residues" evidence="5">
    <location>
        <begin position="668"/>
        <end position="677"/>
    </location>
</feature>
<dbReference type="PANTHER" id="PTHR15454:SF69">
    <property type="entry name" value="SERINE_THREONINE-PROTEIN KINASE 11-INTERACTING PROTEIN"/>
    <property type="match status" value="1"/>
</dbReference>
<dbReference type="HOGENOM" id="CLU_010741_0_0_1"/>
<evidence type="ECO:0008006" key="8">
    <source>
        <dbReference type="Google" id="ProtNLM"/>
    </source>
</evidence>
<proteinExistence type="predicted"/>